<dbReference type="Gene3D" id="2.160.20.60">
    <property type="entry name" value="Glutamate synthase, alpha subunit, C-terminal domain"/>
    <property type="match status" value="1"/>
</dbReference>
<accession>A0ABW3F7C5</accession>
<dbReference type="RefSeq" id="WP_379056000.1">
    <property type="nucleotide sequence ID" value="NZ_JBHTKB010000001.1"/>
</dbReference>
<organism evidence="1 2">
    <name type="scientific">Methylophilus luteus</name>
    <dbReference type="NCBI Taxonomy" id="640108"/>
    <lineage>
        <taxon>Bacteria</taxon>
        <taxon>Pseudomonadati</taxon>
        <taxon>Pseudomonadota</taxon>
        <taxon>Betaproteobacteria</taxon>
        <taxon>Nitrosomonadales</taxon>
        <taxon>Methylophilaceae</taxon>
        <taxon>Methylophilus</taxon>
    </lineage>
</organism>
<gene>
    <name evidence="1" type="ORF">ACFQ1Z_04660</name>
</gene>
<evidence type="ECO:0000313" key="2">
    <source>
        <dbReference type="Proteomes" id="UP001597128"/>
    </source>
</evidence>
<dbReference type="PANTHER" id="PTHR39673:SF5">
    <property type="entry name" value="TUNGSTEN-CONTAINING FORMYLMETHANOFURAN DEHYDROGENASE 2 SUBUNIT C"/>
    <property type="match status" value="1"/>
</dbReference>
<protein>
    <submittedName>
        <fullName evidence="1">Formylmethanofuran dehydrogenase subunit C</fullName>
    </submittedName>
</protein>
<dbReference type="Proteomes" id="UP001597128">
    <property type="component" value="Unassembled WGS sequence"/>
</dbReference>
<keyword evidence="2" id="KW-1185">Reference proteome</keyword>
<evidence type="ECO:0000313" key="1">
    <source>
        <dbReference type="EMBL" id="MFD0912830.1"/>
    </source>
</evidence>
<dbReference type="PANTHER" id="PTHR39673">
    <property type="entry name" value="TUNGSTEN FORMYLMETHANOFURAN DEHYDROGENASE, SUBUNIT C (FWDC)"/>
    <property type="match status" value="1"/>
</dbReference>
<name>A0ABW3F7C5_9PROT</name>
<dbReference type="SUPFAM" id="SSF69336">
    <property type="entry name" value="Alpha subunit of glutamate synthase, C-terminal domain"/>
    <property type="match status" value="1"/>
</dbReference>
<reference evidence="2" key="1">
    <citation type="journal article" date="2019" name="Int. J. Syst. Evol. Microbiol.">
        <title>The Global Catalogue of Microorganisms (GCM) 10K type strain sequencing project: providing services to taxonomists for standard genome sequencing and annotation.</title>
        <authorList>
            <consortium name="The Broad Institute Genomics Platform"/>
            <consortium name="The Broad Institute Genome Sequencing Center for Infectious Disease"/>
            <person name="Wu L."/>
            <person name="Ma J."/>
        </authorList>
    </citation>
    <scope>NUCLEOTIDE SEQUENCE [LARGE SCALE GENOMIC DNA]</scope>
    <source>
        <strain evidence="2">CCUG 58412</strain>
    </source>
</reference>
<proteinExistence type="predicted"/>
<comment type="caution">
    <text evidence="1">The sequence shown here is derived from an EMBL/GenBank/DDBJ whole genome shotgun (WGS) entry which is preliminary data.</text>
</comment>
<dbReference type="EMBL" id="JBHTKB010000001">
    <property type="protein sequence ID" value="MFD0912830.1"/>
    <property type="molecule type" value="Genomic_DNA"/>
</dbReference>
<sequence>MSIITLTAKAITRVVDCCALSPQALQAKTVAEIEAIKLAKNLTAAEVFDISVDDTEGAVQLVFKNTSAYHAYIGFGMTLGQVIVEQDAGDFLGAQMQQGVLICKGNAGARAGDRMRRGMLLIEGDAGDYCASDMMAGTLGVLGTTGAYLGYGMKRGTLLLAKAPAPQATWIDCGLHQLPFLNILYKSFKLLDSRFASISSLRVQRWMGDMGGLGKAEILHIL</sequence>
<dbReference type="InterPro" id="IPR036485">
    <property type="entry name" value="Glu_synth_asu_C_sf"/>
</dbReference>